<evidence type="ECO:0000259" key="1">
    <source>
        <dbReference type="PROSITE" id="PS50800"/>
    </source>
</evidence>
<dbReference type="PANTHER" id="PTHR47824:SF3">
    <property type="entry name" value="UBIQUITIN-LIKE DOMAIN-CONTAINING PROTEIN"/>
    <property type="match status" value="1"/>
</dbReference>
<dbReference type="InterPro" id="IPR049296">
    <property type="entry name" value="PARP1-like_PADR1_N"/>
</dbReference>
<name>X6PGJ8_RETFI</name>
<dbReference type="InterPro" id="IPR003034">
    <property type="entry name" value="SAP_dom"/>
</dbReference>
<dbReference type="InterPro" id="IPR036361">
    <property type="entry name" value="SAP_dom_sf"/>
</dbReference>
<dbReference type="OrthoDB" id="429950at2759"/>
<dbReference type="EMBL" id="ASPP01000267">
    <property type="protein sequence ID" value="ETO36812.1"/>
    <property type="molecule type" value="Genomic_DNA"/>
</dbReference>
<dbReference type="PROSITE" id="PS52007">
    <property type="entry name" value="PADR1"/>
    <property type="match status" value="1"/>
</dbReference>
<feature type="domain" description="SAP" evidence="1">
    <location>
        <begin position="152"/>
        <end position="186"/>
    </location>
</feature>
<evidence type="ECO:0000313" key="2">
    <source>
        <dbReference type="EMBL" id="ETO36812.1"/>
    </source>
</evidence>
<sequence length="237" mass="27166">MRWVDLTSNHEQLMWFVNNVTSTGGGDSPECYELALLSWNKTNKQMINNNNLLNKKKRIPKQIYWREKTKDCKACGIKIYSVHCRSGDDSKEFYKTIAKDTGGVYLTLDEIQSFTGLMIAIIHREKDLSKKPEPSGEYKKEKSEFKERCEKLDSLTIEELKEMLKHNDQKVSGTKNELIKRIVDCQMYGCLPLCTLCGSGRLRVLYVNSKSYGHGGEGRFYCPGLTAFVVFYLLSAT</sequence>
<organism evidence="2 3">
    <name type="scientific">Reticulomyxa filosa</name>
    <dbReference type="NCBI Taxonomy" id="46433"/>
    <lineage>
        <taxon>Eukaryota</taxon>
        <taxon>Sar</taxon>
        <taxon>Rhizaria</taxon>
        <taxon>Retaria</taxon>
        <taxon>Foraminifera</taxon>
        <taxon>Monothalamids</taxon>
        <taxon>Reticulomyxidae</taxon>
        <taxon>Reticulomyxa</taxon>
    </lineage>
</organism>
<dbReference type="AlphaFoldDB" id="X6PGJ8"/>
<dbReference type="SUPFAM" id="SSF68906">
    <property type="entry name" value="SAP domain"/>
    <property type="match status" value="1"/>
</dbReference>
<dbReference type="Proteomes" id="UP000023152">
    <property type="component" value="Unassembled WGS sequence"/>
</dbReference>
<comment type="caution">
    <text evidence="2">The sequence shown here is derived from an EMBL/GenBank/DDBJ whole genome shotgun (WGS) entry which is preliminary data.</text>
</comment>
<evidence type="ECO:0000313" key="3">
    <source>
        <dbReference type="Proteomes" id="UP000023152"/>
    </source>
</evidence>
<dbReference type="PROSITE" id="PS50800">
    <property type="entry name" value="SAP"/>
    <property type="match status" value="1"/>
</dbReference>
<dbReference type="PANTHER" id="PTHR47824">
    <property type="entry name" value="UBIQUITIN-LIKE DOMAIN-CONTAINING PROTEIN"/>
    <property type="match status" value="1"/>
</dbReference>
<keyword evidence="3" id="KW-1185">Reference proteome</keyword>
<gene>
    <name evidence="2" type="ORF">RFI_00250</name>
</gene>
<dbReference type="Pfam" id="PF21728">
    <property type="entry name" value="PADR1_N"/>
    <property type="match status" value="1"/>
</dbReference>
<proteinExistence type="predicted"/>
<protein>
    <recommendedName>
        <fullName evidence="1">SAP domain-containing protein</fullName>
    </recommendedName>
</protein>
<reference evidence="2 3" key="1">
    <citation type="journal article" date="2013" name="Curr. Biol.">
        <title>The Genome of the Foraminiferan Reticulomyxa filosa.</title>
        <authorList>
            <person name="Glockner G."/>
            <person name="Hulsmann N."/>
            <person name="Schleicher M."/>
            <person name="Noegel A.A."/>
            <person name="Eichinger L."/>
            <person name="Gallinger C."/>
            <person name="Pawlowski J."/>
            <person name="Sierra R."/>
            <person name="Euteneuer U."/>
            <person name="Pillet L."/>
            <person name="Moustafa A."/>
            <person name="Platzer M."/>
            <person name="Groth M."/>
            <person name="Szafranski K."/>
            <person name="Schliwa M."/>
        </authorList>
    </citation>
    <scope>NUCLEOTIDE SEQUENCE [LARGE SCALE GENOMIC DNA]</scope>
</reference>
<dbReference type="Gene3D" id="3.90.640.80">
    <property type="match status" value="1"/>
</dbReference>
<accession>X6PGJ8</accession>